<evidence type="ECO:0000256" key="2">
    <source>
        <dbReference type="ARBA" id="ARBA00023136"/>
    </source>
</evidence>
<keyword evidence="3" id="KW-0812">Transmembrane</keyword>
<sequence length="188" mass="19936">MEGDDVTESDAAEDRDPARTPKLVFLGSMALAVAAVVVAGIFGVQWALASGDDNAALARSRDDVARAATTAVKAFTEFDHADLGAYFARQREIAAPQMIEQINKSEETYRKAITEAKTSVVTTVQDVAVEELDNHKGEASVLAAISTEVSKGADKGVKSLRLELTMSRVGEDWKLTGIGNVPIVGATQ</sequence>
<evidence type="ECO:0000256" key="1">
    <source>
        <dbReference type="ARBA" id="ARBA00004370"/>
    </source>
</evidence>
<dbReference type="AlphaFoldDB" id="A0A4Q7J8X0"/>
<evidence type="ECO:0008006" key="6">
    <source>
        <dbReference type="Google" id="ProtNLM"/>
    </source>
</evidence>
<evidence type="ECO:0000313" key="5">
    <source>
        <dbReference type="Proteomes" id="UP000292003"/>
    </source>
</evidence>
<keyword evidence="5" id="KW-1185">Reference proteome</keyword>
<evidence type="ECO:0000256" key="3">
    <source>
        <dbReference type="SAM" id="Phobius"/>
    </source>
</evidence>
<dbReference type="GO" id="GO:0016020">
    <property type="term" value="C:membrane"/>
    <property type="evidence" value="ECO:0007669"/>
    <property type="project" value="UniProtKB-SubCell"/>
</dbReference>
<accession>A0A4Q7J8X0</accession>
<dbReference type="PANTHER" id="PTHR37042">
    <property type="entry name" value="OUTER MEMBRANE PROTEIN RV1973"/>
    <property type="match status" value="1"/>
</dbReference>
<dbReference type="Proteomes" id="UP000292003">
    <property type="component" value="Unassembled WGS sequence"/>
</dbReference>
<evidence type="ECO:0000313" key="4">
    <source>
        <dbReference type="EMBL" id="RZQ64171.1"/>
    </source>
</evidence>
<gene>
    <name evidence="4" type="ORF">EWH70_09260</name>
</gene>
<comment type="caution">
    <text evidence="4">The sequence shown here is derived from an EMBL/GenBank/DDBJ whole genome shotgun (WGS) entry which is preliminary data.</text>
</comment>
<dbReference type="EMBL" id="SFCC01000004">
    <property type="protein sequence ID" value="RZQ64171.1"/>
    <property type="molecule type" value="Genomic_DNA"/>
</dbReference>
<dbReference type="PANTHER" id="PTHR37042:SF4">
    <property type="entry name" value="OUTER MEMBRANE PROTEIN RV1973"/>
    <property type="match status" value="1"/>
</dbReference>
<name>A0A4Q7J8X0_9PSEU</name>
<proteinExistence type="predicted"/>
<organism evidence="4 5">
    <name type="scientific">Amycolatopsis suaedae</name>
    <dbReference type="NCBI Taxonomy" id="2510978"/>
    <lineage>
        <taxon>Bacteria</taxon>
        <taxon>Bacillati</taxon>
        <taxon>Actinomycetota</taxon>
        <taxon>Actinomycetes</taxon>
        <taxon>Pseudonocardiales</taxon>
        <taxon>Pseudonocardiaceae</taxon>
        <taxon>Amycolatopsis</taxon>
    </lineage>
</organism>
<keyword evidence="3" id="KW-1133">Transmembrane helix</keyword>
<reference evidence="4 5" key="1">
    <citation type="submission" date="2019-02" db="EMBL/GenBank/DDBJ databases">
        <title>Draft genome sequence of Amycolatopsis sp. 8-3EHSu isolated from roots of Suaeda maritima.</title>
        <authorList>
            <person name="Duangmal K."/>
            <person name="Chantavorakit T."/>
        </authorList>
    </citation>
    <scope>NUCLEOTIDE SEQUENCE [LARGE SCALE GENOMIC DNA]</scope>
    <source>
        <strain evidence="4 5">8-3EHSu</strain>
    </source>
</reference>
<dbReference type="OrthoDB" id="3555668at2"/>
<keyword evidence="2 3" id="KW-0472">Membrane</keyword>
<protein>
    <recommendedName>
        <fullName evidence="6">Mce-associated membrane protein</fullName>
    </recommendedName>
</protein>
<comment type="subcellular location">
    <subcellularLocation>
        <location evidence="1">Membrane</location>
    </subcellularLocation>
</comment>
<feature type="transmembrane region" description="Helical" evidence="3">
    <location>
        <begin position="23"/>
        <end position="48"/>
    </location>
</feature>